<gene>
    <name evidence="3" type="ORF">P167DRAFT_89646</name>
</gene>
<evidence type="ECO:0000259" key="2">
    <source>
        <dbReference type="Pfam" id="PF25000"/>
    </source>
</evidence>
<dbReference type="STRING" id="1392247.A0A3N4L089"/>
<name>A0A3N4L089_9PEZI</name>
<dbReference type="InterPro" id="IPR027417">
    <property type="entry name" value="P-loop_NTPase"/>
</dbReference>
<protein>
    <submittedName>
        <fullName evidence="3">Uncharacterized protein</fullName>
    </submittedName>
</protein>
<dbReference type="EMBL" id="ML119120">
    <property type="protein sequence ID" value="RPB13991.1"/>
    <property type="molecule type" value="Genomic_DNA"/>
</dbReference>
<dbReference type="SUPFAM" id="SSF52540">
    <property type="entry name" value="P-loop containing nucleoside triphosphate hydrolases"/>
    <property type="match status" value="1"/>
</dbReference>
<accession>A0A3N4L089</accession>
<dbReference type="Pfam" id="PF25000">
    <property type="entry name" value="DUF7779"/>
    <property type="match status" value="1"/>
</dbReference>
<evidence type="ECO:0000259" key="1">
    <source>
        <dbReference type="Pfam" id="PF00931"/>
    </source>
</evidence>
<feature type="domain" description="DUF7779" evidence="2">
    <location>
        <begin position="357"/>
        <end position="460"/>
    </location>
</feature>
<dbReference type="Gene3D" id="3.40.50.300">
    <property type="entry name" value="P-loop containing nucleotide triphosphate hydrolases"/>
    <property type="match status" value="1"/>
</dbReference>
<dbReference type="InterPro" id="IPR056681">
    <property type="entry name" value="DUF7779"/>
</dbReference>
<keyword evidence="4" id="KW-1185">Reference proteome</keyword>
<dbReference type="OrthoDB" id="1658288at2759"/>
<feature type="domain" description="NB-ARC" evidence="1">
    <location>
        <begin position="139"/>
        <end position="277"/>
    </location>
</feature>
<evidence type="ECO:0000313" key="4">
    <source>
        <dbReference type="Proteomes" id="UP000277580"/>
    </source>
</evidence>
<dbReference type="AlphaFoldDB" id="A0A3N4L089"/>
<evidence type="ECO:0000313" key="3">
    <source>
        <dbReference type="EMBL" id="RPB13991.1"/>
    </source>
</evidence>
<dbReference type="PANTHER" id="PTHR35205">
    <property type="entry name" value="NB-ARC AND TPR DOMAIN PROTEIN"/>
    <property type="match status" value="1"/>
</dbReference>
<dbReference type="PANTHER" id="PTHR35205:SF1">
    <property type="entry name" value="ZU5 DOMAIN-CONTAINING PROTEIN"/>
    <property type="match status" value="1"/>
</dbReference>
<dbReference type="GO" id="GO:0043531">
    <property type="term" value="F:ADP binding"/>
    <property type="evidence" value="ECO:0007669"/>
    <property type="project" value="InterPro"/>
</dbReference>
<dbReference type="Pfam" id="PF00931">
    <property type="entry name" value="NB-ARC"/>
    <property type="match status" value="1"/>
</dbReference>
<feature type="non-terminal residue" evidence="3">
    <location>
        <position position="546"/>
    </location>
</feature>
<reference evidence="3 4" key="1">
    <citation type="journal article" date="2018" name="Nat. Ecol. Evol.">
        <title>Pezizomycetes genomes reveal the molecular basis of ectomycorrhizal truffle lifestyle.</title>
        <authorList>
            <person name="Murat C."/>
            <person name="Payen T."/>
            <person name="Noel B."/>
            <person name="Kuo A."/>
            <person name="Morin E."/>
            <person name="Chen J."/>
            <person name="Kohler A."/>
            <person name="Krizsan K."/>
            <person name="Balestrini R."/>
            <person name="Da Silva C."/>
            <person name="Montanini B."/>
            <person name="Hainaut M."/>
            <person name="Levati E."/>
            <person name="Barry K.W."/>
            <person name="Belfiori B."/>
            <person name="Cichocki N."/>
            <person name="Clum A."/>
            <person name="Dockter R.B."/>
            <person name="Fauchery L."/>
            <person name="Guy J."/>
            <person name="Iotti M."/>
            <person name="Le Tacon F."/>
            <person name="Lindquist E.A."/>
            <person name="Lipzen A."/>
            <person name="Malagnac F."/>
            <person name="Mello A."/>
            <person name="Molinier V."/>
            <person name="Miyauchi S."/>
            <person name="Poulain J."/>
            <person name="Riccioni C."/>
            <person name="Rubini A."/>
            <person name="Sitrit Y."/>
            <person name="Splivallo R."/>
            <person name="Traeger S."/>
            <person name="Wang M."/>
            <person name="Zifcakova L."/>
            <person name="Wipf D."/>
            <person name="Zambonelli A."/>
            <person name="Paolocci F."/>
            <person name="Nowrousian M."/>
            <person name="Ottonello S."/>
            <person name="Baldrian P."/>
            <person name="Spatafora J.W."/>
            <person name="Henrissat B."/>
            <person name="Nagy L.G."/>
            <person name="Aury J.M."/>
            <person name="Wincker P."/>
            <person name="Grigoriev I.V."/>
            <person name="Bonfante P."/>
            <person name="Martin F.M."/>
        </authorList>
    </citation>
    <scope>NUCLEOTIDE SEQUENCE [LARGE SCALE GENOMIC DNA]</scope>
    <source>
        <strain evidence="3 4">CCBAS932</strain>
    </source>
</reference>
<dbReference type="Proteomes" id="UP000277580">
    <property type="component" value="Unassembled WGS sequence"/>
</dbReference>
<organism evidence="3 4">
    <name type="scientific">Morchella conica CCBAS932</name>
    <dbReference type="NCBI Taxonomy" id="1392247"/>
    <lineage>
        <taxon>Eukaryota</taxon>
        <taxon>Fungi</taxon>
        <taxon>Dikarya</taxon>
        <taxon>Ascomycota</taxon>
        <taxon>Pezizomycotina</taxon>
        <taxon>Pezizomycetes</taxon>
        <taxon>Pezizales</taxon>
        <taxon>Morchellaceae</taxon>
        <taxon>Morchella</taxon>
    </lineage>
</organism>
<dbReference type="InParanoid" id="A0A3N4L089"/>
<proteinExistence type="predicted"/>
<dbReference type="InterPro" id="IPR002182">
    <property type="entry name" value="NB-ARC"/>
</dbReference>
<sequence length="546" mass="62092">MEGCFSRTGQYVMAVSRESALLNLAPDIETSIPVDSDHTNLVKFNTKGDAAYREIKSRLGLFLEQYYKKSGENNNINKIHGRPTHSLVSDIPPELNASKQPTRHRTIPHSASPIFTGRDDILEYLKNYFFPSDPPDSDQRLVFVLHGMGGSGKTQISLEFIRKYGSRFWGIFWIDASTPEMTEQSFCDIAREFHLDECTSKAAKLYLANCKKENQWLLVIDNADDPDIDLEGFFPREDMGNILVTTRNAECRSFFSENGYFEVDAMDPEDAVKLLLKITKLDGPSCDSKKPLATKIVQELGCLALAITHAGAFIANGSTMDTYLEHLRENPKDLFNIRFAQGSGAYKRTVFTTWELSFDSLKDPSASQILQIFAFFHYDRIPKDIFRHASGSRQTEELPQSLSRLLIRRPGGTWNSLDFEASIRNLLSFSLIKQDTYREKVIYSIHPLVHTWCRERLEHSDQASFRKLASTLLERSVDGITDRDRASLIPLLPHIESCKRTVPGLALFIQPSCFWSVYHAAGKWKEAEEITIEMLNNNKKLGEEHP</sequence>